<feature type="binding site" evidence="9">
    <location>
        <position position="198"/>
    </location>
    <ligand>
        <name>Mg(2+)</name>
        <dbReference type="ChEBI" id="CHEBI:18420"/>
    </ligand>
</feature>
<dbReference type="GO" id="GO:0016301">
    <property type="term" value="F:kinase activity"/>
    <property type="evidence" value="ECO:0007669"/>
    <property type="project" value="UniProtKB-KW"/>
</dbReference>
<evidence type="ECO:0000256" key="8">
    <source>
        <dbReference type="PIRSR" id="PIRSR000706-1"/>
    </source>
</evidence>
<keyword evidence="9" id="KW-0479">Metal-binding</keyword>
<gene>
    <name evidence="11" type="primary">aphA</name>
    <name evidence="11" type="ORF">bsdtb5_21160</name>
</gene>
<evidence type="ECO:0000256" key="3">
    <source>
        <dbReference type="ARBA" id="ARBA00022741"/>
    </source>
</evidence>
<dbReference type="AlphaFoldDB" id="A0A7R7EL00"/>
<dbReference type="PIRSF" id="PIRSF000706">
    <property type="entry name" value="Kanamycin_kin"/>
    <property type="match status" value="1"/>
</dbReference>
<dbReference type="EMBL" id="AP024169">
    <property type="protein sequence ID" value="BCN30821.1"/>
    <property type="molecule type" value="Genomic_DNA"/>
</dbReference>
<dbReference type="Gene3D" id="3.90.1200.10">
    <property type="match status" value="1"/>
</dbReference>
<dbReference type="InterPro" id="IPR051678">
    <property type="entry name" value="AGP_Transferase"/>
</dbReference>
<evidence type="ECO:0000256" key="9">
    <source>
        <dbReference type="PIRSR" id="PIRSR000706-2"/>
    </source>
</evidence>
<dbReference type="GO" id="GO:0046872">
    <property type="term" value="F:metal ion binding"/>
    <property type="evidence" value="ECO:0007669"/>
    <property type="project" value="UniProtKB-KW"/>
</dbReference>
<comment type="similarity">
    <text evidence="1 7">Belongs to the aminoglycoside phosphotransferase family.</text>
</comment>
<evidence type="ECO:0000259" key="10">
    <source>
        <dbReference type="Pfam" id="PF01636"/>
    </source>
</evidence>
<organism evidence="11 12">
    <name type="scientific">Anaeromicropila herbilytica</name>
    <dbReference type="NCBI Taxonomy" id="2785025"/>
    <lineage>
        <taxon>Bacteria</taxon>
        <taxon>Bacillati</taxon>
        <taxon>Bacillota</taxon>
        <taxon>Clostridia</taxon>
        <taxon>Lachnospirales</taxon>
        <taxon>Lachnospiraceae</taxon>
        <taxon>Anaeromicropila</taxon>
    </lineage>
</organism>
<dbReference type="InterPro" id="IPR024165">
    <property type="entry name" value="Kan/Strep_kinase"/>
</dbReference>
<name>A0A7R7EL00_9FIRM</name>
<keyword evidence="12" id="KW-1185">Reference proteome</keyword>
<evidence type="ECO:0000256" key="7">
    <source>
        <dbReference type="PIRNR" id="PIRNR000706"/>
    </source>
</evidence>
<dbReference type="InterPro" id="IPR011009">
    <property type="entry name" value="Kinase-like_dom_sf"/>
</dbReference>
<dbReference type="GO" id="GO:0046677">
    <property type="term" value="P:response to antibiotic"/>
    <property type="evidence" value="ECO:0007669"/>
    <property type="project" value="UniProtKB-KW"/>
</dbReference>
<keyword evidence="6 7" id="KW-0046">Antibiotic resistance</keyword>
<feature type="domain" description="Aminoglycoside phosphotransferase" evidence="10">
    <location>
        <begin position="34"/>
        <end position="218"/>
    </location>
</feature>
<accession>A0A7R7EL00</accession>
<dbReference type="Gene3D" id="3.30.200.20">
    <property type="entry name" value="Phosphorylase Kinase, domain 1"/>
    <property type="match status" value="1"/>
</dbReference>
<keyword evidence="3 7" id="KW-0547">Nucleotide-binding</keyword>
<proteinExistence type="inferred from homology"/>
<dbReference type="RefSeq" id="WP_271716015.1">
    <property type="nucleotide sequence ID" value="NZ_AP024169.1"/>
</dbReference>
<evidence type="ECO:0000313" key="11">
    <source>
        <dbReference type="EMBL" id="BCN30821.1"/>
    </source>
</evidence>
<feature type="binding site" evidence="9">
    <location>
        <position position="185"/>
    </location>
    <ligand>
        <name>Mg(2+)</name>
        <dbReference type="ChEBI" id="CHEBI:18420"/>
    </ligand>
</feature>
<dbReference type="InterPro" id="IPR002575">
    <property type="entry name" value="Aminoglycoside_PTrfase"/>
</dbReference>
<evidence type="ECO:0000313" key="12">
    <source>
        <dbReference type="Proteomes" id="UP000595897"/>
    </source>
</evidence>
<sequence>MYELPESIKNIIGSRSFNVDTIGMSDAQVICFDDMVLKIEPYNEESDNEYHMMDWLSDKLPVPNILCSEKVNGISYLLMSRIKGDMLCTPELQTDPELLVKLLAEGLHMLWNVNIANCPYDNTLDHKLRLAKARVSEKLCNIEDAEPGTYSCNGFQSPEHLLEWLLDNKPVEEPVFSHGDYCLPNIFIYKNKINGFIDLGRSGVADKYQDIALCYRSLLHNLNGKYSMNKKTEYDCNMLFEELQIEPNWEKIRYYILLDELF</sequence>
<keyword evidence="9" id="KW-0460">Magnesium</keyword>
<dbReference type="PANTHER" id="PTHR21310:SF41">
    <property type="entry name" value="3'-PHOSPHOTRANSFERASE, PUTATIVE-RELATED"/>
    <property type="match status" value="1"/>
</dbReference>
<dbReference type="Proteomes" id="UP000595897">
    <property type="component" value="Chromosome"/>
</dbReference>
<keyword evidence="2 7" id="KW-0808">Transferase</keyword>
<evidence type="ECO:0000256" key="5">
    <source>
        <dbReference type="ARBA" id="ARBA00022840"/>
    </source>
</evidence>
<dbReference type="GO" id="GO:0005524">
    <property type="term" value="F:ATP binding"/>
    <property type="evidence" value="ECO:0007669"/>
    <property type="project" value="UniProtKB-KW"/>
</dbReference>
<protein>
    <submittedName>
        <fullName evidence="11">Aminoglycoside O-phosphotransferase APH(3')-IIIa</fullName>
    </submittedName>
</protein>
<evidence type="ECO:0000256" key="1">
    <source>
        <dbReference type="ARBA" id="ARBA00006219"/>
    </source>
</evidence>
<keyword evidence="5 7" id="KW-0067">ATP-binding</keyword>
<dbReference type="SUPFAM" id="SSF56112">
    <property type="entry name" value="Protein kinase-like (PK-like)"/>
    <property type="match status" value="1"/>
</dbReference>
<dbReference type="KEGG" id="ahb:bsdtb5_21160"/>
<dbReference type="CDD" id="cd05150">
    <property type="entry name" value="APH"/>
    <property type="match status" value="1"/>
</dbReference>
<dbReference type="GO" id="GO:0016773">
    <property type="term" value="F:phosphotransferase activity, alcohol group as acceptor"/>
    <property type="evidence" value="ECO:0007669"/>
    <property type="project" value="InterPro"/>
</dbReference>
<dbReference type="PANTHER" id="PTHR21310">
    <property type="entry name" value="AMINOGLYCOSIDE PHOSPHOTRANSFERASE-RELATED-RELATED"/>
    <property type="match status" value="1"/>
</dbReference>
<evidence type="ECO:0000256" key="2">
    <source>
        <dbReference type="ARBA" id="ARBA00022679"/>
    </source>
</evidence>
<dbReference type="NCBIfam" id="NF033068">
    <property type="entry name" value="APH_3p"/>
    <property type="match status" value="1"/>
</dbReference>
<dbReference type="Pfam" id="PF01636">
    <property type="entry name" value="APH"/>
    <property type="match status" value="1"/>
</dbReference>
<evidence type="ECO:0000256" key="6">
    <source>
        <dbReference type="ARBA" id="ARBA00023251"/>
    </source>
</evidence>
<evidence type="ECO:0000256" key="4">
    <source>
        <dbReference type="ARBA" id="ARBA00022777"/>
    </source>
</evidence>
<feature type="active site" description="Proton acceptor" evidence="8">
    <location>
        <position position="180"/>
    </location>
</feature>
<keyword evidence="4 7" id="KW-0418">Kinase</keyword>
<reference evidence="11 12" key="1">
    <citation type="submission" date="2020-11" db="EMBL/GenBank/DDBJ databases">
        <title>Draft genome sequencing of a Lachnospiraceae strain isolated from anoxic soil subjected to BSD treatment.</title>
        <authorList>
            <person name="Uek A."/>
            <person name="Tonouchi A."/>
        </authorList>
    </citation>
    <scope>NUCLEOTIDE SEQUENCE [LARGE SCALE GENOMIC DNA]</scope>
    <source>
        <strain evidence="11 12">TB5</strain>
    </source>
</reference>